<name>A0A9K3H656_HELAN</name>
<feature type="compositionally biased region" description="Gly residues" evidence="1">
    <location>
        <begin position="1"/>
        <end position="25"/>
    </location>
</feature>
<reference evidence="2" key="2">
    <citation type="submission" date="2020-06" db="EMBL/GenBank/DDBJ databases">
        <title>Helianthus annuus Genome sequencing and assembly Release 2.</title>
        <authorList>
            <person name="Gouzy J."/>
            <person name="Langlade N."/>
            <person name="Munos S."/>
        </authorList>
    </citation>
    <scope>NUCLEOTIDE SEQUENCE</scope>
    <source>
        <tissue evidence="2">Leaves</tissue>
    </source>
</reference>
<feature type="region of interest" description="Disordered" evidence="1">
    <location>
        <begin position="1"/>
        <end position="78"/>
    </location>
</feature>
<evidence type="ECO:0000313" key="2">
    <source>
        <dbReference type="EMBL" id="KAF5766224.1"/>
    </source>
</evidence>
<dbReference type="Proteomes" id="UP000215914">
    <property type="component" value="Unassembled WGS sequence"/>
</dbReference>
<feature type="compositionally biased region" description="Low complexity" evidence="1">
    <location>
        <begin position="68"/>
        <end position="78"/>
    </location>
</feature>
<keyword evidence="3" id="KW-1185">Reference proteome</keyword>
<gene>
    <name evidence="2" type="ORF">HanXRQr2_Chr15g0712831</name>
</gene>
<comment type="caution">
    <text evidence="2">The sequence shown here is derived from an EMBL/GenBank/DDBJ whole genome shotgun (WGS) entry which is preliminary data.</text>
</comment>
<proteinExistence type="predicted"/>
<evidence type="ECO:0000256" key="1">
    <source>
        <dbReference type="SAM" id="MobiDB-lite"/>
    </source>
</evidence>
<accession>A0A9K3H656</accession>
<dbReference type="EMBL" id="MNCJ02000330">
    <property type="protein sequence ID" value="KAF5766224.1"/>
    <property type="molecule type" value="Genomic_DNA"/>
</dbReference>
<dbReference type="Gramene" id="mRNA:HanXRQr2_Chr15g0712831">
    <property type="protein sequence ID" value="CDS:HanXRQr2_Chr15g0712831.1"/>
    <property type="gene ID" value="HanXRQr2_Chr15g0712831"/>
</dbReference>
<reference evidence="2" key="1">
    <citation type="journal article" date="2017" name="Nature">
        <title>The sunflower genome provides insights into oil metabolism, flowering and Asterid evolution.</title>
        <authorList>
            <person name="Badouin H."/>
            <person name="Gouzy J."/>
            <person name="Grassa C.J."/>
            <person name="Murat F."/>
            <person name="Staton S.E."/>
            <person name="Cottret L."/>
            <person name="Lelandais-Briere C."/>
            <person name="Owens G.L."/>
            <person name="Carrere S."/>
            <person name="Mayjonade B."/>
            <person name="Legrand L."/>
            <person name="Gill N."/>
            <person name="Kane N.C."/>
            <person name="Bowers J.E."/>
            <person name="Hubner S."/>
            <person name="Bellec A."/>
            <person name="Berard A."/>
            <person name="Berges H."/>
            <person name="Blanchet N."/>
            <person name="Boniface M.C."/>
            <person name="Brunel D."/>
            <person name="Catrice O."/>
            <person name="Chaidir N."/>
            <person name="Claudel C."/>
            <person name="Donnadieu C."/>
            <person name="Faraut T."/>
            <person name="Fievet G."/>
            <person name="Helmstetter N."/>
            <person name="King M."/>
            <person name="Knapp S.J."/>
            <person name="Lai Z."/>
            <person name="Le Paslier M.C."/>
            <person name="Lippi Y."/>
            <person name="Lorenzon L."/>
            <person name="Mandel J.R."/>
            <person name="Marage G."/>
            <person name="Marchand G."/>
            <person name="Marquand E."/>
            <person name="Bret-Mestries E."/>
            <person name="Morien E."/>
            <person name="Nambeesan S."/>
            <person name="Nguyen T."/>
            <person name="Pegot-Espagnet P."/>
            <person name="Pouilly N."/>
            <person name="Raftis F."/>
            <person name="Sallet E."/>
            <person name="Schiex T."/>
            <person name="Thomas J."/>
            <person name="Vandecasteele C."/>
            <person name="Vares D."/>
            <person name="Vear F."/>
            <person name="Vautrin S."/>
            <person name="Crespi M."/>
            <person name="Mangin B."/>
            <person name="Burke J.M."/>
            <person name="Salse J."/>
            <person name="Munos S."/>
            <person name="Vincourt P."/>
            <person name="Rieseberg L.H."/>
            <person name="Langlade N.B."/>
        </authorList>
    </citation>
    <scope>NUCLEOTIDE SEQUENCE</scope>
    <source>
        <tissue evidence="2">Leaves</tissue>
    </source>
</reference>
<dbReference type="AlphaFoldDB" id="A0A9K3H656"/>
<sequence length="78" mass="7184">MMAAKGKGGGSGSSSGGGMASGSGFGSSTVSTTQANGDSGVTHLGVVGRGVKRVSMSSVEPPAKKPASDPAADNGGSA</sequence>
<organism evidence="2 3">
    <name type="scientific">Helianthus annuus</name>
    <name type="common">Common sunflower</name>
    <dbReference type="NCBI Taxonomy" id="4232"/>
    <lineage>
        <taxon>Eukaryota</taxon>
        <taxon>Viridiplantae</taxon>
        <taxon>Streptophyta</taxon>
        <taxon>Embryophyta</taxon>
        <taxon>Tracheophyta</taxon>
        <taxon>Spermatophyta</taxon>
        <taxon>Magnoliopsida</taxon>
        <taxon>eudicotyledons</taxon>
        <taxon>Gunneridae</taxon>
        <taxon>Pentapetalae</taxon>
        <taxon>asterids</taxon>
        <taxon>campanulids</taxon>
        <taxon>Asterales</taxon>
        <taxon>Asteraceae</taxon>
        <taxon>Asteroideae</taxon>
        <taxon>Heliantheae alliance</taxon>
        <taxon>Heliantheae</taxon>
        <taxon>Helianthus</taxon>
    </lineage>
</organism>
<protein>
    <submittedName>
        <fullName evidence="2">Uncharacterized protein</fullName>
    </submittedName>
</protein>
<evidence type="ECO:0000313" key="3">
    <source>
        <dbReference type="Proteomes" id="UP000215914"/>
    </source>
</evidence>